<feature type="compositionally biased region" description="Low complexity" evidence="1">
    <location>
        <begin position="71"/>
        <end position="96"/>
    </location>
</feature>
<feature type="compositionally biased region" description="Polar residues" evidence="1">
    <location>
        <begin position="23"/>
        <end position="37"/>
    </location>
</feature>
<dbReference type="Proteomes" id="UP000054988">
    <property type="component" value="Unassembled WGS sequence"/>
</dbReference>
<evidence type="ECO:0000313" key="2">
    <source>
        <dbReference type="EMBL" id="KTB36698.1"/>
    </source>
</evidence>
<evidence type="ECO:0000313" key="3">
    <source>
        <dbReference type="Proteomes" id="UP000054988"/>
    </source>
</evidence>
<accession>A0A0W0FK14</accession>
<feature type="region of interest" description="Disordered" evidence="1">
    <location>
        <begin position="19"/>
        <end position="57"/>
    </location>
</feature>
<evidence type="ECO:0000256" key="1">
    <source>
        <dbReference type="SAM" id="MobiDB-lite"/>
    </source>
</evidence>
<dbReference type="EMBL" id="LATX01001889">
    <property type="protein sequence ID" value="KTB36698.1"/>
    <property type="molecule type" value="Genomic_DNA"/>
</dbReference>
<name>A0A0W0FK14_MONRR</name>
<organism evidence="2 3">
    <name type="scientific">Moniliophthora roreri</name>
    <name type="common">Frosty pod rot fungus</name>
    <name type="synonym">Monilia roreri</name>
    <dbReference type="NCBI Taxonomy" id="221103"/>
    <lineage>
        <taxon>Eukaryota</taxon>
        <taxon>Fungi</taxon>
        <taxon>Dikarya</taxon>
        <taxon>Basidiomycota</taxon>
        <taxon>Agaricomycotina</taxon>
        <taxon>Agaricomycetes</taxon>
        <taxon>Agaricomycetidae</taxon>
        <taxon>Agaricales</taxon>
        <taxon>Marasmiineae</taxon>
        <taxon>Marasmiaceae</taxon>
        <taxon>Moniliophthora</taxon>
    </lineage>
</organism>
<comment type="caution">
    <text evidence="2">The sequence shown here is derived from an EMBL/GenBank/DDBJ whole genome shotgun (WGS) entry which is preliminary data.</text>
</comment>
<protein>
    <submittedName>
        <fullName evidence="2">Uncharacterized protein</fullName>
    </submittedName>
</protein>
<reference evidence="2 3" key="1">
    <citation type="submission" date="2015-12" db="EMBL/GenBank/DDBJ databases">
        <title>Draft genome sequence of Moniliophthora roreri, the causal agent of frosty pod rot of cacao.</title>
        <authorList>
            <person name="Aime M.C."/>
            <person name="Diaz-Valderrama J.R."/>
            <person name="Kijpornyongpan T."/>
            <person name="Phillips-Mora W."/>
        </authorList>
    </citation>
    <scope>NUCLEOTIDE SEQUENCE [LARGE SCALE GENOMIC DNA]</scope>
    <source>
        <strain evidence="2 3">MCA 2952</strain>
    </source>
</reference>
<sequence>MELEAIREQLENEEVNLLQVELGSSSTHQSSPLSMSPQDGPLLNLSSPEPQNKLPSSQMFHPLLLHPQCPTPLSLSLTTRPDLTPTTPIDEQTPPTNLHPPPSPSPPLLYQSTRTHLNPVVLVWDVEVDETDDRVSLQSVRLRPPTLHPEAQMDEVYKTLNVLSAKWANTAPLTAQTTVV</sequence>
<feature type="region of interest" description="Disordered" evidence="1">
    <location>
        <begin position="71"/>
        <end position="106"/>
    </location>
</feature>
<proteinExistence type="predicted"/>
<dbReference type="AlphaFoldDB" id="A0A0W0FK14"/>
<gene>
    <name evidence="2" type="ORF">WG66_10723</name>
</gene>
<feature type="compositionally biased region" description="Pro residues" evidence="1">
    <location>
        <begin position="97"/>
        <end position="106"/>
    </location>
</feature>
<feature type="compositionally biased region" description="Polar residues" evidence="1">
    <location>
        <begin position="44"/>
        <end position="57"/>
    </location>
</feature>